<keyword evidence="2" id="KW-1185">Reference proteome</keyword>
<dbReference type="EMBL" id="JANAKD010000485">
    <property type="protein sequence ID" value="KAJ3493454.1"/>
    <property type="molecule type" value="Genomic_DNA"/>
</dbReference>
<comment type="caution">
    <text evidence="1">The sequence shown here is derived from an EMBL/GenBank/DDBJ whole genome shotgun (WGS) entry which is preliminary data.</text>
</comment>
<reference evidence="1" key="1">
    <citation type="submission" date="2022-07" db="EMBL/GenBank/DDBJ databases">
        <title>Genome Sequence of Lecanicillium saksenae.</title>
        <authorList>
            <person name="Buettner E."/>
        </authorList>
    </citation>
    <scope>NUCLEOTIDE SEQUENCE</scope>
    <source>
        <strain evidence="1">VT-O1</strain>
    </source>
</reference>
<name>A0ACC1QXM3_9HYPO</name>
<accession>A0ACC1QXM3</accession>
<gene>
    <name evidence="1" type="ORF">NLG97_g4722</name>
</gene>
<evidence type="ECO:0000313" key="2">
    <source>
        <dbReference type="Proteomes" id="UP001148737"/>
    </source>
</evidence>
<dbReference type="Proteomes" id="UP001148737">
    <property type="component" value="Unassembled WGS sequence"/>
</dbReference>
<protein>
    <submittedName>
        <fullName evidence="1">Uncharacterized protein</fullName>
    </submittedName>
</protein>
<organism evidence="1 2">
    <name type="scientific">Lecanicillium saksenae</name>
    <dbReference type="NCBI Taxonomy" id="468837"/>
    <lineage>
        <taxon>Eukaryota</taxon>
        <taxon>Fungi</taxon>
        <taxon>Dikarya</taxon>
        <taxon>Ascomycota</taxon>
        <taxon>Pezizomycotina</taxon>
        <taxon>Sordariomycetes</taxon>
        <taxon>Hypocreomycetidae</taxon>
        <taxon>Hypocreales</taxon>
        <taxon>Cordycipitaceae</taxon>
        <taxon>Lecanicillium</taxon>
    </lineage>
</organism>
<proteinExistence type="predicted"/>
<sequence length="618" mass="69416">MGCTSSKPANPAADFAKELDRLGPLPELEWYYRPIWSQYVDYIYDHAQCNGTTQQLRKEFSETMNNTAKEFLQYEYPECDKAGTTEDMGEDMLPFGSDSSPCVQTKSYLTLDEGFNGIVYATTLVVHSPMAWKSVSDGANSALPGSIMDDPKTKLAQRYLTFMVYSLKQRDTNVKHCVLNIIIGSVMMTARWEPHNLIPSLAMISQNTGSEIPKPESLPEATETSETNSQLPFRSCMFMSILRTLETNYPGCAIWDAGEMSFEVEDKPYPLPARLLICRDFEKRTKDVATIDFKVTGQDGKTIGSGSRLIRARDPTEDPGGIVCLAFVVNVDPEDPWPKRDLEKHRLIMGGAFAEASLHGMVMAFTGGFDRCALRVWAGQDTRHATLITPHTKGSAPEHVQQFSELLFGKMLEPLKTAANLEDASDLTDTFGVETERQVEHTLWQSESHFQHIRHQMRERAKANPEAYEMIHKMAGHSHVPHFMERNFKGCLITDEGELPQPDLKGEPKFESAKIFVARDPKQEPSSIVAAIVSVPSPVPGYNPFLENGKSWLDTPELKRAEDALLAVLKQWYSEGKISAIDCHAQVTMGIDASIYQFIDGVKFVDYPDERMKELVWQ</sequence>
<evidence type="ECO:0000313" key="1">
    <source>
        <dbReference type="EMBL" id="KAJ3493454.1"/>
    </source>
</evidence>